<evidence type="ECO:0000256" key="6">
    <source>
        <dbReference type="PIRSR" id="PIRSR000149-4"/>
    </source>
</evidence>
<accession>A0A3G8Y8V9</accession>
<dbReference type="KEGG" id="dph:EHF33_02755"/>
<dbReference type="RefSeq" id="WP_124867667.1">
    <property type="nucleotide sequence ID" value="NZ_CP034183.1"/>
</dbReference>
<dbReference type="InterPro" id="IPR020830">
    <property type="entry name" value="GlycerAld_3-P_DH_AS"/>
</dbReference>
<evidence type="ECO:0000256" key="4">
    <source>
        <dbReference type="PIRSR" id="PIRSR000149-2"/>
    </source>
</evidence>
<dbReference type="PIRSF" id="PIRSF000149">
    <property type="entry name" value="GAP_DH"/>
    <property type="match status" value="1"/>
</dbReference>
<dbReference type="Proteomes" id="UP000276417">
    <property type="component" value="Chromosome 1"/>
</dbReference>
<protein>
    <recommendedName>
        <fullName evidence="8">Glyceraldehyde-3-phosphate dehydrogenase</fullName>
        <ecNumber evidence="8">1.2.1.-</ecNumber>
    </recommendedName>
</protein>
<feature type="binding site" evidence="4">
    <location>
        <position position="179"/>
    </location>
    <ligand>
        <name>D-glyceraldehyde 3-phosphate</name>
        <dbReference type="ChEBI" id="CHEBI:59776"/>
    </ligand>
</feature>
<evidence type="ECO:0000313" key="10">
    <source>
        <dbReference type="EMBL" id="AZI41798.1"/>
    </source>
</evidence>
<feature type="binding site" evidence="5">
    <location>
        <begin position="10"/>
        <end position="11"/>
    </location>
    <ligand>
        <name>NAD(+)</name>
        <dbReference type="ChEBI" id="CHEBI:57540"/>
    </ligand>
</feature>
<dbReference type="FunFam" id="3.30.360.10:FF:000002">
    <property type="entry name" value="Glyceraldehyde-3-phosphate dehydrogenase"/>
    <property type="match status" value="1"/>
</dbReference>
<dbReference type="GO" id="GO:0006006">
    <property type="term" value="P:glucose metabolic process"/>
    <property type="evidence" value="ECO:0007669"/>
    <property type="project" value="InterPro"/>
</dbReference>
<feature type="binding site" evidence="5">
    <location>
        <position position="75"/>
    </location>
    <ligand>
        <name>NAD(+)</name>
        <dbReference type="ChEBI" id="CHEBI:57540"/>
    </ligand>
</feature>
<evidence type="ECO:0000256" key="2">
    <source>
        <dbReference type="ARBA" id="ARBA00023002"/>
    </source>
</evidence>
<feature type="domain" description="Glyceraldehyde 3-phosphate dehydrogenase NAD(P) binding" evidence="9">
    <location>
        <begin position="1"/>
        <end position="149"/>
    </location>
</feature>
<keyword evidence="5" id="KW-0547">Nucleotide-binding</keyword>
<dbReference type="AlphaFoldDB" id="A0A3G8Y8V9"/>
<dbReference type="InterPro" id="IPR020829">
    <property type="entry name" value="GlycerAld_3-P_DH_cat"/>
</dbReference>
<comment type="similarity">
    <text evidence="1 7">Belongs to the glyceraldehyde-3-phosphate dehydrogenase family.</text>
</comment>
<dbReference type="GO" id="GO:0016620">
    <property type="term" value="F:oxidoreductase activity, acting on the aldehyde or oxo group of donors, NAD or NADP as acceptor"/>
    <property type="evidence" value="ECO:0007669"/>
    <property type="project" value="InterPro"/>
</dbReference>
<proteinExistence type="inferred from homology"/>
<keyword evidence="2 8" id="KW-0560">Oxidoreductase</keyword>
<dbReference type="Gene3D" id="3.40.50.720">
    <property type="entry name" value="NAD(P)-binding Rossmann-like Domain"/>
    <property type="match status" value="1"/>
</dbReference>
<dbReference type="CDD" id="cd05214">
    <property type="entry name" value="GAPDH_I_N"/>
    <property type="match status" value="1"/>
</dbReference>
<dbReference type="SMART" id="SM00846">
    <property type="entry name" value="Gp_dh_N"/>
    <property type="match status" value="1"/>
</dbReference>
<dbReference type="GO" id="GO:0051287">
    <property type="term" value="F:NAD binding"/>
    <property type="evidence" value="ECO:0007669"/>
    <property type="project" value="InterPro"/>
</dbReference>
<dbReference type="InterPro" id="IPR006424">
    <property type="entry name" value="Glyceraldehyde-3-P_DH_1"/>
</dbReference>
<keyword evidence="11" id="KW-1185">Reference proteome</keyword>
<sequence>MKVGINGFGRIGRLVFRVLEARGVEVVAINDLTDNKTLATLLKYDSTAGKFDGTVSYDDDSLTVNDKKIHALAERDPANIKWGELGVDIVIESTGIFTSREGASKHLAGGAKKVLITAPAKNEDISIVLGVNEQDYDPKNHHIISNASCTTNSLAAPMKLLDEAFGIEKAIMTTVHSYTNDQRLLDLPHSDLRRARAAAVNIIPTSTGAAKAVAQVYPKLKGKFDGTSLRVPTPVGSISDVVVILGRDVTADEVNAVFKNAAEGSHKGIISYTEDPIVLQDIVGDSHSAIIDGGLTMAMGNLVKFFSWYDNEWGYSNRIADLTQLVSEKGV</sequence>
<evidence type="ECO:0000256" key="8">
    <source>
        <dbReference type="RuleBase" id="RU361160"/>
    </source>
</evidence>
<dbReference type="FunFam" id="3.40.50.720:FF:000001">
    <property type="entry name" value="Glyceraldehyde-3-phosphate dehydrogenase"/>
    <property type="match status" value="1"/>
</dbReference>
<dbReference type="InterPro" id="IPR020828">
    <property type="entry name" value="GlycerAld_3-P_DH_NAD(P)-bd"/>
</dbReference>
<feature type="binding site" evidence="4">
    <location>
        <begin position="207"/>
        <end position="208"/>
    </location>
    <ligand>
        <name>D-glyceraldehyde 3-phosphate</name>
        <dbReference type="ChEBI" id="CHEBI:59776"/>
    </ligand>
</feature>
<dbReference type="Pfam" id="PF00044">
    <property type="entry name" value="Gp_dh_N"/>
    <property type="match status" value="1"/>
</dbReference>
<dbReference type="InterPro" id="IPR020831">
    <property type="entry name" value="GlycerAld/Erythrose_P_DH"/>
</dbReference>
<dbReference type="Gene3D" id="3.30.360.10">
    <property type="entry name" value="Dihydrodipicolinate Reductase, domain 2"/>
    <property type="match status" value="1"/>
</dbReference>
<dbReference type="GO" id="GO:0050661">
    <property type="term" value="F:NADP binding"/>
    <property type="evidence" value="ECO:0007669"/>
    <property type="project" value="InterPro"/>
</dbReference>
<dbReference type="SUPFAM" id="SSF55347">
    <property type="entry name" value="Glyceraldehyde-3-phosphate dehydrogenase-like, C-terminal domain"/>
    <property type="match status" value="1"/>
</dbReference>
<evidence type="ECO:0000259" key="9">
    <source>
        <dbReference type="SMART" id="SM00846"/>
    </source>
</evidence>
<organism evidence="10 11">
    <name type="scientific">Deinococcus psychrotolerans</name>
    <dbReference type="NCBI Taxonomy" id="2489213"/>
    <lineage>
        <taxon>Bacteria</taxon>
        <taxon>Thermotogati</taxon>
        <taxon>Deinococcota</taxon>
        <taxon>Deinococci</taxon>
        <taxon>Deinococcales</taxon>
        <taxon>Deinococcaceae</taxon>
        <taxon>Deinococcus</taxon>
    </lineage>
</organism>
<dbReference type="InterPro" id="IPR036291">
    <property type="entry name" value="NAD(P)-bd_dom_sf"/>
</dbReference>
<dbReference type="Pfam" id="PF02800">
    <property type="entry name" value="Gp_dh_C"/>
    <property type="match status" value="1"/>
</dbReference>
<feature type="binding site" evidence="4">
    <location>
        <position position="230"/>
    </location>
    <ligand>
        <name>D-glyceraldehyde 3-phosphate</name>
        <dbReference type="ChEBI" id="CHEBI:59776"/>
    </ligand>
</feature>
<evidence type="ECO:0000313" key="11">
    <source>
        <dbReference type="Proteomes" id="UP000276417"/>
    </source>
</evidence>
<dbReference type="EC" id="1.2.1.-" evidence="8"/>
<feature type="site" description="Activates thiol group during catalysis" evidence="6">
    <location>
        <position position="176"/>
    </location>
</feature>
<dbReference type="PRINTS" id="PR00078">
    <property type="entry name" value="G3PDHDRGNASE"/>
</dbReference>
<feature type="binding site" evidence="4">
    <location>
        <begin position="148"/>
        <end position="150"/>
    </location>
    <ligand>
        <name>D-glyceraldehyde 3-phosphate</name>
        <dbReference type="ChEBI" id="CHEBI:59776"/>
    </ligand>
</feature>
<dbReference type="NCBIfam" id="TIGR01534">
    <property type="entry name" value="GAPDH-I"/>
    <property type="match status" value="1"/>
</dbReference>
<gene>
    <name evidence="10" type="primary">gap</name>
    <name evidence="10" type="ORF">EHF33_02755</name>
</gene>
<dbReference type="EMBL" id="CP034183">
    <property type="protein sequence ID" value="AZI41798.1"/>
    <property type="molecule type" value="Genomic_DNA"/>
</dbReference>
<dbReference type="PANTHER" id="PTHR43148">
    <property type="entry name" value="GLYCERALDEHYDE-3-PHOSPHATE DEHYDROGENASE 2"/>
    <property type="match status" value="1"/>
</dbReference>
<name>A0A3G8Y8V9_9DEIO</name>
<dbReference type="CDD" id="cd18126">
    <property type="entry name" value="GAPDH_I_C"/>
    <property type="match status" value="1"/>
</dbReference>
<evidence type="ECO:0000256" key="1">
    <source>
        <dbReference type="ARBA" id="ARBA00007406"/>
    </source>
</evidence>
<evidence type="ECO:0000256" key="3">
    <source>
        <dbReference type="PIRSR" id="PIRSR000149-1"/>
    </source>
</evidence>
<dbReference type="OrthoDB" id="9803304at2"/>
<dbReference type="SUPFAM" id="SSF51735">
    <property type="entry name" value="NAD(P)-binding Rossmann-fold domains"/>
    <property type="match status" value="1"/>
</dbReference>
<reference evidence="10 11" key="1">
    <citation type="submission" date="2018-11" db="EMBL/GenBank/DDBJ databases">
        <title>Deinococcus shelandsis sp. nov., isolated from South Shetland Islands soil of Antarctica.</title>
        <authorList>
            <person name="Tian J."/>
        </authorList>
    </citation>
    <scope>NUCLEOTIDE SEQUENCE [LARGE SCALE GENOMIC DNA]</scope>
    <source>
        <strain evidence="10 11">S14-83T</strain>
    </source>
</reference>
<evidence type="ECO:0000256" key="7">
    <source>
        <dbReference type="RuleBase" id="RU000397"/>
    </source>
</evidence>
<keyword evidence="5" id="KW-0520">NAD</keyword>
<feature type="binding site" evidence="5">
    <location>
        <position position="117"/>
    </location>
    <ligand>
        <name>NAD(+)</name>
        <dbReference type="ChEBI" id="CHEBI:57540"/>
    </ligand>
</feature>
<evidence type="ECO:0000256" key="5">
    <source>
        <dbReference type="PIRSR" id="PIRSR000149-3"/>
    </source>
</evidence>
<feature type="binding site" evidence="5">
    <location>
        <position position="31"/>
    </location>
    <ligand>
        <name>NAD(+)</name>
        <dbReference type="ChEBI" id="CHEBI:57540"/>
    </ligand>
</feature>
<feature type="active site" description="Nucleophile" evidence="3">
    <location>
        <position position="149"/>
    </location>
</feature>
<dbReference type="PROSITE" id="PS00071">
    <property type="entry name" value="GAPDH"/>
    <property type="match status" value="1"/>
</dbReference>
<feature type="binding site" evidence="5">
    <location>
        <position position="311"/>
    </location>
    <ligand>
        <name>NAD(+)</name>
        <dbReference type="ChEBI" id="CHEBI:57540"/>
    </ligand>
</feature>